<keyword evidence="5" id="KW-1134">Transmembrane beta strand</keyword>
<proteinExistence type="inferred from homology"/>
<dbReference type="PANTHER" id="PTHR40457:SF1">
    <property type="entry name" value="PHOSPHOLIPASE A1"/>
    <property type="match status" value="1"/>
</dbReference>
<evidence type="ECO:0000256" key="13">
    <source>
        <dbReference type="ARBA" id="ARBA00023136"/>
    </source>
</evidence>
<comment type="subunit">
    <text evidence="4 17">Homodimer; dimerization is reversible, and the dimeric form is the active one.</text>
</comment>
<dbReference type="Pfam" id="PF02253">
    <property type="entry name" value="PLA1"/>
    <property type="match status" value="1"/>
</dbReference>
<feature type="binding site" description="in dimeric form" evidence="16">
    <location>
        <position position="187"/>
    </location>
    <ligand>
        <name>Ca(2+)</name>
        <dbReference type="ChEBI" id="CHEBI:29108"/>
        <label>1</label>
    </ligand>
</feature>
<feature type="active site" description="Nucleophile" evidence="15">
    <location>
        <position position="226"/>
    </location>
</feature>
<feature type="binding site" description="in dimeric form" evidence="16">
    <location>
        <position position="234"/>
    </location>
    <ligand>
        <name>Ca(2+)</name>
        <dbReference type="ChEBI" id="CHEBI:29108"/>
        <label>1</label>
    </ligand>
</feature>
<evidence type="ECO:0000256" key="4">
    <source>
        <dbReference type="ARBA" id="ARBA00011702"/>
    </source>
</evidence>
<keyword evidence="11 17" id="KW-0442">Lipid degradation</keyword>
<evidence type="ECO:0000256" key="8">
    <source>
        <dbReference type="ARBA" id="ARBA00022729"/>
    </source>
</evidence>
<keyword evidence="8 17" id="KW-0732">Signal</keyword>
<dbReference type="GO" id="GO:0009279">
    <property type="term" value="C:cell outer membrane"/>
    <property type="evidence" value="ECO:0007669"/>
    <property type="project" value="UniProtKB-SubCell"/>
</dbReference>
<keyword evidence="14 17" id="KW-0998">Cell outer membrane</keyword>
<evidence type="ECO:0000313" key="19">
    <source>
        <dbReference type="Proteomes" id="UP000808146"/>
    </source>
</evidence>
<evidence type="ECO:0000256" key="7">
    <source>
        <dbReference type="ARBA" id="ARBA00022723"/>
    </source>
</evidence>
<comment type="function">
    <text evidence="17">Hydrolysis of phosphatidylcholine with phospholipase A2 (EC 3.1.1.4) and phospholipase A1 (EC 3.1.1.32) activities.</text>
</comment>
<evidence type="ECO:0000256" key="12">
    <source>
        <dbReference type="ARBA" id="ARBA00023098"/>
    </source>
</evidence>
<evidence type="ECO:0000256" key="14">
    <source>
        <dbReference type="ARBA" id="ARBA00023237"/>
    </source>
</evidence>
<evidence type="ECO:0000256" key="3">
    <source>
        <dbReference type="ARBA" id="ARBA00010525"/>
    </source>
</evidence>
<evidence type="ECO:0000256" key="16">
    <source>
        <dbReference type="PIRSR" id="PIRSR603187-2"/>
    </source>
</evidence>
<organism evidence="18 19">
    <name type="scientific">Candidatus Dechloromonas phosphorivorans</name>
    <dbReference type="NCBI Taxonomy" id="2899244"/>
    <lineage>
        <taxon>Bacteria</taxon>
        <taxon>Pseudomonadati</taxon>
        <taxon>Pseudomonadota</taxon>
        <taxon>Betaproteobacteria</taxon>
        <taxon>Rhodocyclales</taxon>
        <taxon>Azonexaceae</taxon>
        <taxon>Dechloromonas</taxon>
    </lineage>
</organism>
<gene>
    <name evidence="18" type="ORF">IPN75_14975</name>
</gene>
<feature type="active site" description="Proton acceptor" evidence="15">
    <location>
        <position position="224"/>
    </location>
</feature>
<name>A0A9D7LR38_9RHOO</name>
<evidence type="ECO:0000313" key="18">
    <source>
        <dbReference type="EMBL" id="MBK8891579.1"/>
    </source>
</evidence>
<dbReference type="SUPFAM" id="SSF56931">
    <property type="entry name" value="Outer membrane phospholipase A (OMPLA)"/>
    <property type="match status" value="1"/>
</dbReference>
<comment type="catalytic activity">
    <reaction evidence="1 17">
        <text>a 1,2-diacyl-sn-glycero-3-phosphocholine + H2O = a 2-acyl-sn-glycero-3-phosphocholine + a fatty acid + H(+)</text>
        <dbReference type="Rhea" id="RHEA:18689"/>
        <dbReference type="ChEBI" id="CHEBI:15377"/>
        <dbReference type="ChEBI" id="CHEBI:15378"/>
        <dbReference type="ChEBI" id="CHEBI:28868"/>
        <dbReference type="ChEBI" id="CHEBI:57643"/>
        <dbReference type="ChEBI" id="CHEBI:57875"/>
        <dbReference type="EC" id="3.1.1.32"/>
    </reaction>
</comment>
<feature type="binding site" description="in dimeric form" evidence="16">
    <location>
        <position position="229"/>
    </location>
    <ligand>
        <name>Ca(2+)</name>
        <dbReference type="ChEBI" id="CHEBI:29108"/>
        <label>1</label>
    </ligand>
</feature>
<evidence type="ECO:0000256" key="2">
    <source>
        <dbReference type="ARBA" id="ARBA00001604"/>
    </source>
</evidence>
<keyword evidence="9 17" id="KW-0378">Hydrolase</keyword>
<keyword evidence="13" id="KW-0472">Membrane</keyword>
<reference evidence="18" key="1">
    <citation type="submission" date="2020-10" db="EMBL/GenBank/DDBJ databases">
        <title>Connecting structure to function with the recovery of over 1000 high-quality activated sludge metagenome-assembled genomes encoding full-length rRNA genes using long-read sequencing.</title>
        <authorList>
            <person name="Singleton C.M."/>
            <person name="Petriglieri F."/>
            <person name="Kristensen J.M."/>
            <person name="Kirkegaard R.H."/>
            <person name="Michaelsen T.Y."/>
            <person name="Andersen M.H."/>
            <person name="Karst S.M."/>
            <person name="Dueholm M.S."/>
            <person name="Nielsen P.H."/>
            <person name="Albertsen M."/>
        </authorList>
    </citation>
    <scope>NUCLEOTIDE SEQUENCE</scope>
    <source>
        <strain evidence="18">OdNE_18-Q3-R46-58_BAT3C.305</strain>
    </source>
</reference>
<evidence type="ECO:0000256" key="10">
    <source>
        <dbReference type="ARBA" id="ARBA00022837"/>
    </source>
</evidence>
<keyword evidence="12 17" id="KW-0443">Lipid metabolism</keyword>
<dbReference type="PANTHER" id="PTHR40457">
    <property type="entry name" value="PHOSPHOLIPASE A1"/>
    <property type="match status" value="1"/>
</dbReference>
<evidence type="ECO:0000256" key="5">
    <source>
        <dbReference type="ARBA" id="ARBA00022452"/>
    </source>
</evidence>
<dbReference type="Proteomes" id="UP000808146">
    <property type="component" value="Unassembled WGS sequence"/>
</dbReference>
<dbReference type="GO" id="GO:0004623">
    <property type="term" value="F:phospholipase A2 activity"/>
    <property type="evidence" value="ECO:0007669"/>
    <property type="project" value="UniProtKB-EC"/>
</dbReference>
<sequence length="355" mass="38746">MTIPRADMRLGAFLLAAAGGVGTAFAQSPPATIDQCRGIAKDMERLACYDAFTGRAGDDRREPASSVAAESAAASAAAPADSVVAAPAALSMIDESWGFDPSSAPYEIRFHRANYVLFGRYSDNVNSAPFSPLFQSAGGDQNDLSNTEAKFQFSFKARLWATDDRRWGVWAAYTQQSQWQLYNSDVSRAFRDTNYMPELFVSYKPAIDLGGGFNWNLLSAGFNHQSNGRSDVLSRSWNRLFAEVGVERDSLALSAKAWYRLPEDAGTDDNPDITDYYGHGEISALYRWRGNSFAAMARGNLSTGKGAVQLGWFSPPILGPLRGYVQVFSGYGETLIDYNWKQNTIGVGIALSDGF</sequence>
<dbReference type="Gene3D" id="2.40.230.10">
    <property type="entry name" value="Phospholipase A1"/>
    <property type="match status" value="1"/>
</dbReference>
<feature type="signal peptide" evidence="17">
    <location>
        <begin position="1"/>
        <end position="26"/>
    </location>
</feature>
<comment type="similarity">
    <text evidence="3 17">Belongs to the phospholipase A1 family.</text>
</comment>
<dbReference type="CDD" id="cd00541">
    <property type="entry name" value="OMPLA"/>
    <property type="match status" value="1"/>
</dbReference>
<keyword evidence="6" id="KW-0812">Transmembrane</keyword>
<comment type="catalytic activity">
    <reaction evidence="2 17">
        <text>a 1,2-diacyl-sn-glycero-3-phosphocholine + H2O = a 1-acyl-sn-glycero-3-phosphocholine + a fatty acid + H(+)</text>
        <dbReference type="Rhea" id="RHEA:15801"/>
        <dbReference type="ChEBI" id="CHEBI:15377"/>
        <dbReference type="ChEBI" id="CHEBI:15378"/>
        <dbReference type="ChEBI" id="CHEBI:28868"/>
        <dbReference type="ChEBI" id="CHEBI:57643"/>
        <dbReference type="ChEBI" id="CHEBI:58168"/>
        <dbReference type="EC" id="3.1.1.4"/>
    </reaction>
</comment>
<feature type="binding site" description="in dimeric form" evidence="16">
    <location>
        <position position="269"/>
    </location>
    <ligand>
        <name>Ca(2+)</name>
        <dbReference type="ChEBI" id="CHEBI:29108"/>
        <label>1</label>
    </ligand>
</feature>
<dbReference type="PRINTS" id="PR01486">
    <property type="entry name" value="PHPHLIPASEA1"/>
</dbReference>
<dbReference type="InterPro" id="IPR036541">
    <property type="entry name" value="PLipase_A1_sf"/>
</dbReference>
<comment type="caution">
    <text evidence="18">The sequence shown here is derived from an EMBL/GenBank/DDBJ whole genome shotgun (WGS) entry which is preliminary data.</text>
</comment>
<dbReference type="GO" id="GO:0008970">
    <property type="term" value="F:phospholipase A1 activity"/>
    <property type="evidence" value="ECO:0007669"/>
    <property type="project" value="UniProtKB-EC"/>
</dbReference>
<comment type="subcellular location">
    <subcellularLocation>
        <location evidence="17">Cell outer membrane</location>
        <topology evidence="17">Multi-pass membrane protein</topology>
    </subcellularLocation>
    <text evidence="17">One of the very few enzymes located there.</text>
</comment>
<evidence type="ECO:0000256" key="17">
    <source>
        <dbReference type="RuleBase" id="RU366027"/>
    </source>
</evidence>
<keyword evidence="7 16" id="KW-0479">Metal-binding</keyword>
<evidence type="ECO:0000256" key="1">
    <source>
        <dbReference type="ARBA" id="ARBA00000111"/>
    </source>
</evidence>
<accession>A0A9D7LR38</accession>
<dbReference type="AlphaFoldDB" id="A0A9D7LR38"/>
<dbReference type="GO" id="GO:0016042">
    <property type="term" value="P:lipid catabolic process"/>
    <property type="evidence" value="ECO:0007669"/>
    <property type="project" value="UniProtKB-KW"/>
</dbReference>
<dbReference type="EC" id="3.1.1.4" evidence="17"/>
<evidence type="ECO:0000256" key="6">
    <source>
        <dbReference type="ARBA" id="ARBA00022692"/>
    </source>
</evidence>
<protein>
    <recommendedName>
        <fullName evidence="17">Phospholipase A1</fullName>
        <ecNumber evidence="17">3.1.1.32</ecNumber>
        <ecNumber evidence="17">3.1.1.4</ecNumber>
    </recommendedName>
    <alternativeName>
        <fullName evidence="17">Phosphatidylcholine 1-acylhydrolase</fullName>
    </alternativeName>
</protein>
<evidence type="ECO:0000256" key="9">
    <source>
        <dbReference type="ARBA" id="ARBA00022801"/>
    </source>
</evidence>
<feature type="chain" id="PRO_5039744114" description="Phospholipase A1" evidence="17">
    <location>
        <begin position="27"/>
        <end position="355"/>
    </location>
</feature>
<dbReference type="GO" id="GO:0005509">
    <property type="term" value="F:calcium ion binding"/>
    <property type="evidence" value="ECO:0007669"/>
    <property type="project" value="TreeGrafter"/>
</dbReference>
<dbReference type="EC" id="3.1.1.32" evidence="17"/>
<evidence type="ECO:0000256" key="15">
    <source>
        <dbReference type="PIRSR" id="PIRSR603187-1"/>
    </source>
</evidence>
<dbReference type="EMBL" id="JADKBR010000017">
    <property type="protein sequence ID" value="MBK8891579.1"/>
    <property type="molecule type" value="Genomic_DNA"/>
</dbReference>
<comment type="cofactor">
    <cofactor evidence="17">
        <name>Ca(2+)</name>
        <dbReference type="ChEBI" id="CHEBI:29108"/>
    </cofactor>
    <text evidence="17">Binds 1 Ca(2+) ion per monomer. In the dimeric form the Ca(2+) is bound by different amino acids with binding of each Ca(2+) shared with ligands coming from each monomer. The Ca(2+) ion may have a role in catalysis.</text>
</comment>
<evidence type="ECO:0000256" key="11">
    <source>
        <dbReference type="ARBA" id="ARBA00022963"/>
    </source>
</evidence>
<dbReference type="InterPro" id="IPR003187">
    <property type="entry name" value="PLipase_A1"/>
</dbReference>
<keyword evidence="10 16" id="KW-0106">Calcium</keyword>